<keyword evidence="4 5" id="KW-0648">Protein biosynthesis</keyword>
<dbReference type="PANTHER" id="PTHR11138">
    <property type="entry name" value="METHIONYL-TRNA FORMYLTRANSFERASE"/>
    <property type="match status" value="1"/>
</dbReference>
<dbReference type="CDD" id="cd08646">
    <property type="entry name" value="FMT_core_Met-tRNA-FMT_N"/>
    <property type="match status" value="1"/>
</dbReference>
<organism evidence="8 9">
    <name type="scientific">Autumnicola tepida</name>
    <dbReference type="NCBI Taxonomy" id="3075595"/>
    <lineage>
        <taxon>Bacteria</taxon>
        <taxon>Pseudomonadati</taxon>
        <taxon>Bacteroidota</taxon>
        <taxon>Flavobacteriia</taxon>
        <taxon>Flavobacteriales</taxon>
        <taxon>Flavobacteriaceae</taxon>
        <taxon>Autumnicola</taxon>
    </lineage>
</organism>
<keyword evidence="3 5" id="KW-0808">Transferase</keyword>
<dbReference type="CDD" id="cd08704">
    <property type="entry name" value="Met_tRNA_FMT_C"/>
    <property type="match status" value="1"/>
</dbReference>
<comment type="function">
    <text evidence="5">Attaches a formyl group to the free amino group of methionyl-tRNA(fMet). The formyl group appears to play a dual role in the initiator identity of N-formylmethionyl-tRNA by promoting its recognition by IF2 and preventing the misappropriation of this tRNA by the elongation apparatus.</text>
</comment>
<comment type="catalytic activity">
    <reaction evidence="5">
        <text>L-methionyl-tRNA(fMet) + (6R)-10-formyltetrahydrofolate = N-formyl-L-methionyl-tRNA(fMet) + (6S)-5,6,7,8-tetrahydrofolate + H(+)</text>
        <dbReference type="Rhea" id="RHEA:24380"/>
        <dbReference type="Rhea" id="RHEA-COMP:9952"/>
        <dbReference type="Rhea" id="RHEA-COMP:9953"/>
        <dbReference type="ChEBI" id="CHEBI:15378"/>
        <dbReference type="ChEBI" id="CHEBI:57453"/>
        <dbReference type="ChEBI" id="CHEBI:78530"/>
        <dbReference type="ChEBI" id="CHEBI:78844"/>
        <dbReference type="ChEBI" id="CHEBI:195366"/>
        <dbReference type="EC" id="2.1.2.9"/>
    </reaction>
</comment>
<feature type="domain" description="Formyl transferase N-terminal" evidence="6">
    <location>
        <begin position="5"/>
        <end position="181"/>
    </location>
</feature>
<dbReference type="InterPro" id="IPR011034">
    <property type="entry name" value="Formyl_transferase-like_C_sf"/>
</dbReference>
<reference evidence="8 9" key="1">
    <citation type="submission" date="2023-09" db="EMBL/GenBank/DDBJ databases">
        <authorList>
            <person name="Rey-Velasco X."/>
        </authorList>
    </citation>
    <scope>NUCLEOTIDE SEQUENCE [LARGE SCALE GENOMIC DNA]</scope>
    <source>
        <strain evidence="8 9">F363</strain>
    </source>
</reference>
<gene>
    <name evidence="5 8" type="primary">fmt</name>
    <name evidence="8" type="ORF">RM553_14440</name>
</gene>
<dbReference type="InterPro" id="IPR005794">
    <property type="entry name" value="Fmt"/>
</dbReference>
<dbReference type="Pfam" id="PF02911">
    <property type="entry name" value="Formyl_trans_C"/>
    <property type="match status" value="1"/>
</dbReference>
<dbReference type="InterPro" id="IPR002376">
    <property type="entry name" value="Formyl_transf_N"/>
</dbReference>
<feature type="binding site" evidence="5">
    <location>
        <begin position="111"/>
        <end position="114"/>
    </location>
    <ligand>
        <name>(6S)-5,6,7,8-tetrahydrofolate</name>
        <dbReference type="ChEBI" id="CHEBI:57453"/>
    </ligand>
</feature>
<dbReference type="InterPro" id="IPR036477">
    <property type="entry name" value="Formyl_transf_N_sf"/>
</dbReference>
<dbReference type="HAMAP" id="MF_00182">
    <property type="entry name" value="Formyl_trans"/>
    <property type="match status" value="1"/>
</dbReference>
<dbReference type="RefSeq" id="WP_311535652.1">
    <property type="nucleotide sequence ID" value="NZ_JAVRHQ010000020.1"/>
</dbReference>
<dbReference type="Pfam" id="PF00551">
    <property type="entry name" value="Formyl_trans_N"/>
    <property type="match status" value="1"/>
</dbReference>
<protein>
    <recommendedName>
        <fullName evidence="2 5">Methionyl-tRNA formyltransferase</fullName>
        <ecNumber evidence="2 5">2.1.2.9</ecNumber>
    </recommendedName>
</protein>
<proteinExistence type="inferred from homology"/>
<dbReference type="SUPFAM" id="SSF50486">
    <property type="entry name" value="FMT C-terminal domain-like"/>
    <property type="match status" value="1"/>
</dbReference>
<comment type="caution">
    <text evidence="8">The sequence shown here is derived from an EMBL/GenBank/DDBJ whole genome shotgun (WGS) entry which is preliminary data.</text>
</comment>
<dbReference type="InterPro" id="IPR005793">
    <property type="entry name" value="Formyl_trans_C"/>
</dbReference>
<dbReference type="GO" id="GO:0004479">
    <property type="term" value="F:methionyl-tRNA formyltransferase activity"/>
    <property type="evidence" value="ECO:0007669"/>
    <property type="project" value="UniProtKB-EC"/>
</dbReference>
<evidence type="ECO:0000259" key="6">
    <source>
        <dbReference type="Pfam" id="PF00551"/>
    </source>
</evidence>
<dbReference type="InterPro" id="IPR041711">
    <property type="entry name" value="Met-tRNA-FMT_N"/>
</dbReference>
<dbReference type="EMBL" id="JAVRHQ010000020">
    <property type="protein sequence ID" value="MDT0644033.1"/>
    <property type="molecule type" value="Genomic_DNA"/>
</dbReference>
<dbReference type="EC" id="2.1.2.9" evidence="2 5"/>
<dbReference type="SUPFAM" id="SSF53328">
    <property type="entry name" value="Formyltransferase"/>
    <property type="match status" value="1"/>
</dbReference>
<evidence type="ECO:0000256" key="2">
    <source>
        <dbReference type="ARBA" id="ARBA00012261"/>
    </source>
</evidence>
<name>A0ABU3CCG4_9FLAO</name>
<evidence type="ECO:0000256" key="5">
    <source>
        <dbReference type="HAMAP-Rule" id="MF_00182"/>
    </source>
</evidence>
<dbReference type="NCBIfam" id="TIGR00460">
    <property type="entry name" value="fmt"/>
    <property type="match status" value="1"/>
</dbReference>
<dbReference type="InterPro" id="IPR044135">
    <property type="entry name" value="Met-tRNA-FMT_C"/>
</dbReference>
<evidence type="ECO:0000313" key="9">
    <source>
        <dbReference type="Proteomes" id="UP001262889"/>
    </source>
</evidence>
<evidence type="ECO:0000256" key="1">
    <source>
        <dbReference type="ARBA" id="ARBA00010699"/>
    </source>
</evidence>
<dbReference type="PANTHER" id="PTHR11138:SF5">
    <property type="entry name" value="METHIONYL-TRNA FORMYLTRANSFERASE, MITOCHONDRIAL"/>
    <property type="match status" value="1"/>
</dbReference>
<sequence>MKDLRIVFMGTPEFAVQSLKAILSAGYNVVGVITAPDKPAGRGRKLQQSDVKKYALEQNLKVLQPVNLKSEDFQNELKALEPNVQVVVAFRMLPQTVWALPEFGTFNLHASLLPQYRGAAPINWSIINGDTETGVSTFFIDEKIDTGAMILQEKISIGEDENVGLLHDRLMETGSSLVVKTLQLIENGQVRTRLQEESETLKAAPKLDRENTKIDWEKPVDEIHNLIRGLNPYPAAWCFLKNNSEEKKVKIFGTKKKKISHKLETGQIMIEDKKMIVAAKDGFIVVEEIQLPGKRKMKVKELLNGYTFNSDAKMR</sequence>
<feature type="domain" description="Formyl transferase C-terminal" evidence="7">
    <location>
        <begin position="206"/>
        <end position="306"/>
    </location>
</feature>
<dbReference type="Proteomes" id="UP001262889">
    <property type="component" value="Unassembled WGS sequence"/>
</dbReference>
<evidence type="ECO:0000256" key="4">
    <source>
        <dbReference type="ARBA" id="ARBA00022917"/>
    </source>
</evidence>
<evidence type="ECO:0000256" key="3">
    <source>
        <dbReference type="ARBA" id="ARBA00022679"/>
    </source>
</evidence>
<keyword evidence="9" id="KW-1185">Reference proteome</keyword>
<dbReference type="Gene3D" id="3.40.50.12230">
    <property type="match status" value="1"/>
</dbReference>
<comment type="similarity">
    <text evidence="1 5">Belongs to the Fmt family.</text>
</comment>
<evidence type="ECO:0000259" key="7">
    <source>
        <dbReference type="Pfam" id="PF02911"/>
    </source>
</evidence>
<evidence type="ECO:0000313" key="8">
    <source>
        <dbReference type="EMBL" id="MDT0644033.1"/>
    </source>
</evidence>
<accession>A0ABU3CCG4</accession>